<dbReference type="SUPFAM" id="SSF52402">
    <property type="entry name" value="Adenine nucleotide alpha hydrolases-like"/>
    <property type="match status" value="1"/>
</dbReference>
<dbReference type="PRINTS" id="PR01438">
    <property type="entry name" value="UNVRSLSTRESS"/>
</dbReference>
<dbReference type="AlphaFoldDB" id="A0A9D5A5M5"/>
<name>A0A9D5A5M5_PEA</name>
<sequence>EGVMEELGGGAEEKRMKMKVMVAIDDSDGSLYALKWVLENLFNVMTSMEDATSSENEGMVFLVHVEPTFQNYVHAIGPAGAAFYPASVVVDSVKKAQQEKSVAILSKALQMCKDKLVKAESVILNRDPREMICQAAEQMQVDLLIMGSRGLGTIKRAFLGSVSDYCAHHAKAPILIVKPQEEQHKSHS</sequence>
<evidence type="ECO:0000313" key="3">
    <source>
        <dbReference type="Proteomes" id="UP001058974"/>
    </source>
</evidence>
<organism evidence="2 3">
    <name type="scientific">Pisum sativum</name>
    <name type="common">Garden pea</name>
    <name type="synonym">Lathyrus oleraceus</name>
    <dbReference type="NCBI Taxonomy" id="3888"/>
    <lineage>
        <taxon>Eukaryota</taxon>
        <taxon>Viridiplantae</taxon>
        <taxon>Streptophyta</taxon>
        <taxon>Embryophyta</taxon>
        <taxon>Tracheophyta</taxon>
        <taxon>Spermatophyta</taxon>
        <taxon>Magnoliopsida</taxon>
        <taxon>eudicotyledons</taxon>
        <taxon>Gunneridae</taxon>
        <taxon>Pentapetalae</taxon>
        <taxon>rosids</taxon>
        <taxon>fabids</taxon>
        <taxon>Fabales</taxon>
        <taxon>Fabaceae</taxon>
        <taxon>Papilionoideae</taxon>
        <taxon>50 kb inversion clade</taxon>
        <taxon>NPAAA clade</taxon>
        <taxon>Hologalegina</taxon>
        <taxon>IRL clade</taxon>
        <taxon>Fabeae</taxon>
        <taxon>Lathyrus</taxon>
    </lineage>
</organism>
<feature type="non-terminal residue" evidence="2">
    <location>
        <position position="188"/>
    </location>
</feature>
<dbReference type="Proteomes" id="UP001058974">
    <property type="component" value="Chromosome 6"/>
</dbReference>
<keyword evidence="3" id="KW-1185">Reference proteome</keyword>
<proteinExistence type="predicted"/>
<gene>
    <name evidence="2" type="ORF">KIW84_062462</name>
</gene>
<dbReference type="Pfam" id="PF00582">
    <property type="entry name" value="Usp"/>
    <property type="match status" value="1"/>
</dbReference>
<dbReference type="PANTHER" id="PTHR31964">
    <property type="entry name" value="ADENINE NUCLEOTIDE ALPHA HYDROLASES-LIKE SUPERFAMILY PROTEIN"/>
    <property type="match status" value="1"/>
</dbReference>
<dbReference type="InterPro" id="IPR006016">
    <property type="entry name" value="UspA"/>
</dbReference>
<comment type="caution">
    <text evidence="2">The sequence shown here is derived from an EMBL/GenBank/DDBJ whole genome shotgun (WGS) entry which is preliminary data.</text>
</comment>
<dbReference type="Gene3D" id="3.40.50.620">
    <property type="entry name" value="HUPs"/>
    <property type="match status" value="1"/>
</dbReference>
<accession>A0A9D5A5M5</accession>
<dbReference type="InterPro" id="IPR014729">
    <property type="entry name" value="Rossmann-like_a/b/a_fold"/>
</dbReference>
<dbReference type="InterPro" id="IPR006015">
    <property type="entry name" value="Universal_stress_UspA"/>
</dbReference>
<dbReference type="Gramene" id="Psat06G0246200-T1">
    <property type="protein sequence ID" value="KAI5396264.1"/>
    <property type="gene ID" value="KIW84_062462"/>
</dbReference>
<feature type="domain" description="UspA" evidence="1">
    <location>
        <begin position="18"/>
        <end position="178"/>
    </location>
</feature>
<evidence type="ECO:0000313" key="2">
    <source>
        <dbReference type="EMBL" id="KAI5396264.1"/>
    </source>
</evidence>
<evidence type="ECO:0000259" key="1">
    <source>
        <dbReference type="Pfam" id="PF00582"/>
    </source>
</evidence>
<dbReference type="PANTHER" id="PTHR31964:SF124">
    <property type="entry name" value="ADENINE NUCLEOTIDE ALPHA HYDROLASES-LIKE SUPERFAMILY PROTEIN"/>
    <property type="match status" value="1"/>
</dbReference>
<dbReference type="EMBL" id="JAMSHJ010000006">
    <property type="protein sequence ID" value="KAI5396264.1"/>
    <property type="molecule type" value="Genomic_DNA"/>
</dbReference>
<protein>
    <recommendedName>
        <fullName evidence="1">UspA domain-containing protein</fullName>
    </recommendedName>
</protein>
<dbReference type="CDD" id="cd23659">
    <property type="entry name" value="USP_At3g01520-like"/>
    <property type="match status" value="1"/>
</dbReference>
<reference evidence="2 3" key="1">
    <citation type="journal article" date="2022" name="Nat. Genet.">
        <title>Improved pea reference genome and pan-genome highlight genomic features and evolutionary characteristics.</title>
        <authorList>
            <person name="Yang T."/>
            <person name="Liu R."/>
            <person name="Luo Y."/>
            <person name="Hu S."/>
            <person name="Wang D."/>
            <person name="Wang C."/>
            <person name="Pandey M.K."/>
            <person name="Ge S."/>
            <person name="Xu Q."/>
            <person name="Li N."/>
            <person name="Li G."/>
            <person name="Huang Y."/>
            <person name="Saxena R.K."/>
            <person name="Ji Y."/>
            <person name="Li M."/>
            <person name="Yan X."/>
            <person name="He Y."/>
            <person name="Liu Y."/>
            <person name="Wang X."/>
            <person name="Xiang C."/>
            <person name="Varshney R.K."/>
            <person name="Ding H."/>
            <person name="Gao S."/>
            <person name="Zong X."/>
        </authorList>
    </citation>
    <scope>NUCLEOTIDE SEQUENCE [LARGE SCALE GENOMIC DNA]</scope>
    <source>
        <strain evidence="2 3">cv. Zhongwan 6</strain>
    </source>
</reference>